<dbReference type="AlphaFoldDB" id="A0A7K0K412"/>
<protein>
    <recommendedName>
        <fullName evidence="4">Lipoprotein LpqN</fullName>
    </recommendedName>
</protein>
<dbReference type="EMBL" id="VUMY01000015">
    <property type="protein sequence ID" value="MST50227.1"/>
    <property type="molecule type" value="Genomic_DNA"/>
</dbReference>
<gene>
    <name evidence="2" type="ORF">FYJ63_08300</name>
</gene>
<proteinExistence type="predicted"/>
<evidence type="ECO:0008006" key="4">
    <source>
        <dbReference type="Google" id="ProtNLM"/>
    </source>
</evidence>
<reference evidence="2 3" key="1">
    <citation type="submission" date="2019-08" db="EMBL/GenBank/DDBJ databases">
        <title>In-depth cultivation of the pig gut microbiome towards novel bacterial diversity and tailored functional studies.</title>
        <authorList>
            <person name="Wylensek D."/>
            <person name="Hitch T.C.A."/>
            <person name="Clavel T."/>
        </authorList>
    </citation>
    <scope>NUCLEOTIDE SEQUENCE [LARGE SCALE GENOMIC DNA]</scope>
    <source>
        <strain evidence="2 3">RF-GAM-744-WT-7</strain>
    </source>
</reference>
<evidence type="ECO:0000313" key="2">
    <source>
        <dbReference type="EMBL" id="MST50227.1"/>
    </source>
</evidence>
<organism evidence="2 3">
    <name type="scientific">Mobiluncus porci</name>
    <dbReference type="NCBI Taxonomy" id="2652278"/>
    <lineage>
        <taxon>Bacteria</taxon>
        <taxon>Bacillati</taxon>
        <taxon>Actinomycetota</taxon>
        <taxon>Actinomycetes</taxon>
        <taxon>Actinomycetales</taxon>
        <taxon>Actinomycetaceae</taxon>
        <taxon>Mobiluncus</taxon>
    </lineage>
</organism>
<keyword evidence="1" id="KW-0732">Signal</keyword>
<dbReference type="Proteomes" id="UP000442535">
    <property type="component" value="Unassembled WGS sequence"/>
</dbReference>
<name>A0A7K0K412_9ACTO</name>
<evidence type="ECO:0000256" key="1">
    <source>
        <dbReference type="SAM" id="SignalP"/>
    </source>
</evidence>
<comment type="caution">
    <text evidence="2">The sequence shown here is derived from an EMBL/GenBank/DDBJ whole genome shotgun (WGS) entry which is preliminary data.</text>
</comment>
<feature type="signal peptide" evidence="1">
    <location>
        <begin position="1"/>
        <end position="18"/>
    </location>
</feature>
<accession>A0A7K0K412</accession>
<keyword evidence="3" id="KW-1185">Reference proteome</keyword>
<evidence type="ECO:0000313" key="3">
    <source>
        <dbReference type="Proteomes" id="UP000442535"/>
    </source>
</evidence>
<feature type="chain" id="PRO_5039722488" description="Lipoprotein LpqN" evidence="1">
    <location>
        <begin position="19"/>
        <end position="194"/>
    </location>
</feature>
<sequence length="194" mass="21397">MSLLLAVILGGLLLSACGGPTDKPDSQWNQPVNAAPAPDGWVNGKDGAFRIQIPPNYLDAYDAVSGQKLPDAQVILSLPSDLALNGYIPALVIDHAKATSDPDVVKATLKEDDIYKDFTEFTVLHPTKVEGLNVLSMSWKYRYQEVEMTAFMTMVSGNNHAYALKQDVPDYALETYKPIIDTVLKTWTWNEPQK</sequence>